<dbReference type="PaxDb" id="3708-A0A078JT53"/>
<dbReference type="AlphaFoldDB" id="A0A078JT53"/>
<keyword evidence="2" id="KW-1185">Reference proteome</keyword>
<dbReference type="Gramene" id="CDY69615">
    <property type="protein sequence ID" value="CDY69615"/>
    <property type="gene ID" value="GSBRNA2T00089242001"/>
</dbReference>
<reference evidence="1 2" key="1">
    <citation type="journal article" date="2014" name="Science">
        <title>Plant genetics. Early allopolyploid evolution in the post-Neolithic Brassica napus oilseed genome.</title>
        <authorList>
            <person name="Chalhoub B."/>
            <person name="Denoeud F."/>
            <person name="Liu S."/>
            <person name="Parkin I.A."/>
            <person name="Tang H."/>
            <person name="Wang X."/>
            <person name="Chiquet J."/>
            <person name="Belcram H."/>
            <person name="Tong C."/>
            <person name="Samans B."/>
            <person name="Correa M."/>
            <person name="Da Silva C."/>
            <person name="Just J."/>
            <person name="Falentin C."/>
            <person name="Koh C.S."/>
            <person name="Le Clainche I."/>
            <person name="Bernard M."/>
            <person name="Bento P."/>
            <person name="Noel B."/>
            <person name="Labadie K."/>
            <person name="Alberti A."/>
            <person name="Charles M."/>
            <person name="Arnaud D."/>
            <person name="Guo H."/>
            <person name="Daviaud C."/>
            <person name="Alamery S."/>
            <person name="Jabbari K."/>
            <person name="Zhao M."/>
            <person name="Edger P.P."/>
            <person name="Chelaifa H."/>
            <person name="Tack D."/>
            <person name="Lassalle G."/>
            <person name="Mestiri I."/>
            <person name="Schnel N."/>
            <person name="Le Paslier M.C."/>
            <person name="Fan G."/>
            <person name="Renault V."/>
            <person name="Bayer P.E."/>
            <person name="Golicz A.A."/>
            <person name="Manoli S."/>
            <person name="Lee T.H."/>
            <person name="Thi V.H."/>
            <person name="Chalabi S."/>
            <person name="Hu Q."/>
            <person name="Fan C."/>
            <person name="Tollenaere R."/>
            <person name="Lu Y."/>
            <person name="Battail C."/>
            <person name="Shen J."/>
            <person name="Sidebottom C.H."/>
            <person name="Wang X."/>
            <person name="Canaguier A."/>
            <person name="Chauveau A."/>
            <person name="Berard A."/>
            <person name="Deniot G."/>
            <person name="Guan M."/>
            <person name="Liu Z."/>
            <person name="Sun F."/>
            <person name="Lim Y.P."/>
            <person name="Lyons E."/>
            <person name="Town C.D."/>
            <person name="Bancroft I."/>
            <person name="Wang X."/>
            <person name="Meng J."/>
            <person name="Ma J."/>
            <person name="Pires J.C."/>
            <person name="King G.J."/>
            <person name="Brunel D."/>
            <person name="Delourme R."/>
            <person name="Renard M."/>
            <person name="Aury J.M."/>
            <person name="Adams K.L."/>
            <person name="Batley J."/>
            <person name="Snowdon R.J."/>
            <person name="Tost J."/>
            <person name="Edwards D."/>
            <person name="Zhou Y."/>
            <person name="Hua W."/>
            <person name="Sharpe A.G."/>
            <person name="Paterson A.H."/>
            <person name="Guan C."/>
            <person name="Wincker P."/>
        </authorList>
    </citation>
    <scope>NUCLEOTIDE SEQUENCE [LARGE SCALE GENOMIC DNA]</scope>
    <source>
        <strain evidence="2">cv. Darmor-bzh</strain>
    </source>
</reference>
<proteinExistence type="predicted"/>
<organism evidence="1 2">
    <name type="scientific">Brassica napus</name>
    <name type="common">Rape</name>
    <dbReference type="NCBI Taxonomy" id="3708"/>
    <lineage>
        <taxon>Eukaryota</taxon>
        <taxon>Viridiplantae</taxon>
        <taxon>Streptophyta</taxon>
        <taxon>Embryophyta</taxon>
        <taxon>Tracheophyta</taxon>
        <taxon>Spermatophyta</taxon>
        <taxon>Magnoliopsida</taxon>
        <taxon>eudicotyledons</taxon>
        <taxon>Gunneridae</taxon>
        <taxon>Pentapetalae</taxon>
        <taxon>rosids</taxon>
        <taxon>malvids</taxon>
        <taxon>Brassicales</taxon>
        <taxon>Brassicaceae</taxon>
        <taxon>Brassiceae</taxon>
        <taxon>Brassica</taxon>
    </lineage>
</organism>
<accession>A0A078JT53</accession>
<gene>
    <name evidence="1" type="primary">BnaCnng64470D</name>
    <name evidence="1" type="ORF">GSBRNA2T00089242001</name>
</gene>
<protein>
    <submittedName>
        <fullName evidence="1">BnaCnng64470D protein</fullName>
    </submittedName>
</protein>
<name>A0A078JT53_BRANA</name>
<dbReference type="EMBL" id="LK039860">
    <property type="protein sequence ID" value="CDY69615.1"/>
    <property type="molecule type" value="Genomic_DNA"/>
</dbReference>
<sequence length="113" mass="12485">LGKESSMVAVVESCIHMAVVETCSLPSGKESSMVEVVGSCRRKAVVEICIRPSGKESSMTEGLVFYIVVEEMVVPSNMGNSFWVDMVIWFYGLGDISVLLGEIHKGKLQLRWR</sequence>
<evidence type="ECO:0000313" key="2">
    <source>
        <dbReference type="Proteomes" id="UP000028999"/>
    </source>
</evidence>
<dbReference type="Proteomes" id="UP000028999">
    <property type="component" value="Unassembled WGS sequence"/>
</dbReference>
<evidence type="ECO:0000313" key="1">
    <source>
        <dbReference type="EMBL" id="CDY69615.1"/>
    </source>
</evidence>
<feature type="non-terminal residue" evidence="1">
    <location>
        <position position="1"/>
    </location>
</feature>